<dbReference type="EMBL" id="MNCJ02000326">
    <property type="protein sequence ID" value="KAF5781654.1"/>
    <property type="molecule type" value="Genomic_DNA"/>
</dbReference>
<gene>
    <name evidence="1" type="ORF">HanXRQr2_Chr11g0486301</name>
</gene>
<dbReference type="Proteomes" id="UP000215914">
    <property type="component" value="Unassembled WGS sequence"/>
</dbReference>
<accession>A0A9K3MZN6</accession>
<sequence>MSRLKSVKINHVKHNCLRKIKIIGKFKILSIKRNPFLLNGSCTDVHINPQTHNPCLGSYV</sequence>
<dbReference type="Gramene" id="mRNA:HanXRQr2_Chr11g0486301">
    <property type="protein sequence ID" value="CDS:HanXRQr2_Chr11g0486301.1"/>
    <property type="gene ID" value="HanXRQr2_Chr11g0486301"/>
</dbReference>
<dbReference type="AlphaFoldDB" id="A0A9K3MZN6"/>
<reference evidence="1" key="2">
    <citation type="submission" date="2020-06" db="EMBL/GenBank/DDBJ databases">
        <title>Helianthus annuus Genome sequencing and assembly Release 2.</title>
        <authorList>
            <person name="Gouzy J."/>
            <person name="Langlade N."/>
            <person name="Munos S."/>
        </authorList>
    </citation>
    <scope>NUCLEOTIDE SEQUENCE</scope>
    <source>
        <tissue evidence="1">Leaves</tissue>
    </source>
</reference>
<comment type="caution">
    <text evidence="1">The sequence shown here is derived from an EMBL/GenBank/DDBJ whole genome shotgun (WGS) entry which is preliminary data.</text>
</comment>
<keyword evidence="2" id="KW-1185">Reference proteome</keyword>
<protein>
    <submittedName>
        <fullName evidence="1">Uncharacterized protein</fullName>
    </submittedName>
</protein>
<name>A0A9K3MZN6_HELAN</name>
<organism evidence="1 2">
    <name type="scientific">Helianthus annuus</name>
    <name type="common">Common sunflower</name>
    <dbReference type="NCBI Taxonomy" id="4232"/>
    <lineage>
        <taxon>Eukaryota</taxon>
        <taxon>Viridiplantae</taxon>
        <taxon>Streptophyta</taxon>
        <taxon>Embryophyta</taxon>
        <taxon>Tracheophyta</taxon>
        <taxon>Spermatophyta</taxon>
        <taxon>Magnoliopsida</taxon>
        <taxon>eudicotyledons</taxon>
        <taxon>Gunneridae</taxon>
        <taxon>Pentapetalae</taxon>
        <taxon>asterids</taxon>
        <taxon>campanulids</taxon>
        <taxon>Asterales</taxon>
        <taxon>Asteraceae</taxon>
        <taxon>Asteroideae</taxon>
        <taxon>Heliantheae alliance</taxon>
        <taxon>Heliantheae</taxon>
        <taxon>Helianthus</taxon>
    </lineage>
</organism>
<proteinExistence type="predicted"/>
<reference evidence="1" key="1">
    <citation type="journal article" date="2017" name="Nature">
        <title>The sunflower genome provides insights into oil metabolism, flowering and Asterid evolution.</title>
        <authorList>
            <person name="Badouin H."/>
            <person name="Gouzy J."/>
            <person name="Grassa C.J."/>
            <person name="Murat F."/>
            <person name="Staton S.E."/>
            <person name="Cottret L."/>
            <person name="Lelandais-Briere C."/>
            <person name="Owens G.L."/>
            <person name="Carrere S."/>
            <person name="Mayjonade B."/>
            <person name="Legrand L."/>
            <person name="Gill N."/>
            <person name="Kane N.C."/>
            <person name="Bowers J.E."/>
            <person name="Hubner S."/>
            <person name="Bellec A."/>
            <person name="Berard A."/>
            <person name="Berges H."/>
            <person name="Blanchet N."/>
            <person name="Boniface M.C."/>
            <person name="Brunel D."/>
            <person name="Catrice O."/>
            <person name="Chaidir N."/>
            <person name="Claudel C."/>
            <person name="Donnadieu C."/>
            <person name="Faraut T."/>
            <person name="Fievet G."/>
            <person name="Helmstetter N."/>
            <person name="King M."/>
            <person name="Knapp S.J."/>
            <person name="Lai Z."/>
            <person name="Le Paslier M.C."/>
            <person name="Lippi Y."/>
            <person name="Lorenzon L."/>
            <person name="Mandel J.R."/>
            <person name="Marage G."/>
            <person name="Marchand G."/>
            <person name="Marquand E."/>
            <person name="Bret-Mestries E."/>
            <person name="Morien E."/>
            <person name="Nambeesan S."/>
            <person name="Nguyen T."/>
            <person name="Pegot-Espagnet P."/>
            <person name="Pouilly N."/>
            <person name="Raftis F."/>
            <person name="Sallet E."/>
            <person name="Schiex T."/>
            <person name="Thomas J."/>
            <person name="Vandecasteele C."/>
            <person name="Vares D."/>
            <person name="Vear F."/>
            <person name="Vautrin S."/>
            <person name="Crespi M."/>
            <person name="Mangin B."/>
            <person name="Burke J.M."/>
            <person name="Salse J."/>
            <person name="Munos S."/>
            <person name="Vincourt P."/>
            <person name="Rieseberg L.H."/>
            <person name="Langlade N.B."/>
        </authorList>
    </citation>
    <scope>NUCLEOTIDE SEQUENCE</scope>
    <source>
        <tissue evidence="1">Leaves</tissue>
    </source>
</reference>
<evidence type="ECO:0000313" key="1">
    <source>
        <dbReference type="EMBL" id="KAF5781654.1"/>
    </source>
</evidence>
<evidence type="ECO:0000313" key="2">
    <source>
        <dbReference type="Proteomes" id="UP000215914"/>
    </source>
</evidence>